<organism evidence="2 3">
    <name type="scientific">Stenotrophomonas tumulicola</name>
    <dbReference type="NCBI Taxonomy" id="1685415"/>
    <lineage>
        <taxon>Bacteria</taxon>
        <taxon>Pseudomonadati</taxon>
        <taxon>Pseudomonadota</taxon>
        <taxon>Gammaproteobacteria</taxon>
        <taxon>Lysobacterales</taxon>
        <taxon>Lysobacteraceae</taxon>
        <taxon>Stenotrophomonas</taxon>
    </lineage>
</organism>
<accession>A0A7W3FK56</accession>
<reference evidence="2 3" key="1">
    <citation type="submission" date="2020-08" db="EMBL/GenBank/DDBJ databases">
        <title>Stenotrophomonas tumulicola JCM 30961.</title>
        <authorList>
            <person name="Deng Y."/>
        </authorList>
    </citation>
    <scope>NUCLEOTIDE SEQUENCE [LARGE SCALE GENOMIC DNA]</scope>
    <source>
        <strain evidence="2 3">JCM 30961</strain>
    </source>
</reference>
<proteinExistence type="predicted"/>
<dbReference type="EMBL" id="JACGXS010000001">
    <property type="protein sequence ID" value="MBA8680712.1"/>
    <property type="molecule type" value="Genomic_DNA"/>
</dbReference>
<evidence type="ECO:0000313" key="3">
    <source>
        <dbReference type="Proteomes" id="UP000547058"/>
    </source>
</evidence>
<evidence type="ECO:0000313" key="2">
    <source>
        <dbReference type="EMBL" id="MBA8680712.1"/>
    </source>
</evidence>
<protein>
    <recommendedName>
        <fullName evidence="4">Transmembrane protein</fullName>
    </recommendedName>
</protein>
<keyword evidence="1" id="KW-1133">Transmembrane helix</keyword>
<comment type="caution">
    <text evidence="2">The sequence shown here is derived from an EMBL/GenBank/DDBJ whole genome shotgun (WGS) entry which is preliminary data.</text>
</comment>
<name>A0A7W3FK56_9GAMM</name>
<keyword evidence="1" id="KW-0812">Transmembrane</keyword>
<gene>
    <name evidence="2" type="ORF">H4O11_02695</name>
</gene>
<keyword evidence="3" id="KW-1185">Reference proteome</keyword>
<feature type="transmembrane region" description="Helical" evidence="1">
    <location>
        <begin position="26"/>
        <end position="47"/>
    </location>
</feature>
<evidence type="ECO:0000256" key="1">
    <source>
        <dbReference type="SAM" id="Phobius"/>
    </source>
</evidence>
<dbReference type="AlphaFoldDB" id="A0A7W3FK56"/>
<evidence type="ECO:0008006" key="4">
    <source>
        <dbReference type="Google" id="ProtNLM"/>
    </source>
</evidence>
<dbReference type="RefSeq" id="WP_182337883.1">
    <property type="nucleotide sequence ID" value="NZ_JACGXS010000001.1"/>
</dbReference>
<sequence>MESSDRVTLEHLSEARKAVAVMRSRSMLAAAAGGLVFSALLAGMWLWLRPGKVAPAVFIGIVSYLLFGLPFLLRWIFHWRKIYRRLAELEARIKAGEVVEGSKVSFR</sequence>
<feature type="transmembrane region" description="Helical" evidence="1">
    <location>
        <begin position="53"/>
        <end position="77"/>
    </location>
</feature>
<dbReference type="Proteomes" id="UP000547058">
    <property type="component" value="Unassembled WGS sequence"/>
</dbReference>
<keyword evidence="1" id="KW-0472">Membrane</keyword>